<dbReference type="EMBL" id="JAIQDJ010000008">
    <property type="protein sequence ID" value="MBZ4186886.1"/>
    <property type="molecule type" value="Genomic_DNA"/>
</dbReference>
<feature type="chain" id="PRO_5046347991" evidence="2">
    <location>
        <begin position="22"/>
        <end position="313"/>
    </location>
</feature>
<feature type="domain" description="DUF306" evidence="3">
    <location>
        <begin position="77"/>
        <end position="189"/>
    </location>
</feature>
<dbReference type="InterPro" id="IPR005184">
    <property type="entry name" value="DUF306_Meta_HslJ"/>
</dbReference>
<dbReference type="Pfam" id="PF03724">
    <property type="entry name" value="META"/>
    <property type="match status" value="1"/>
</dbReference>
<evidence type="ECO:0000313" key="5">
    <source>
        <dbReference type="EMBL" id="MBZ4186886.1"/>
    </source>
</evidence>
<dbReference type="RefSeq" id="WP_223629565.1">
    <property type="nucleotide sequence ID" value="NZ_JAIQDJ010000008.1"/>
</dbReference>
<keyword evidence="2" id="KW-0732">Signal</keyword>
<dbReference type="Pfam" id="PF14302">
    <property type="entry name" value="DUF4377"/>
    <property type="match status" value="1"/>
</dbReference>
<name>A0ABS7TGL6_9GAMM</name>
<dbReference type="InterPro" id="IPR025485">
    <property type="entry name" value="DUF4377"/>
</dbReference>
<feature type="domain" description="DUF4377" evidence="4">
    <location>
        <begin position="210"/>
        <end position="292"/>
    </location>
</feature>
<protein>
    <submittedName>
        <fullName evidence="5">META and DUF4377 domain-containing protein</fullName>
    </submittedName>
</protein>
<comment type="caution">
    <text evidence="5">The sequence shown here is derived from an EMBL/GenBank/DDBJ whole genome shotgun (WGS) entry which is preliminary data.</text>
</comment>
<evidence type="ECO:0000259" key="4">
    <source>
        <dbReference type="Pfam" id="PF14302"/>
    </source>
</evidence>
<dbReference type="InterPro" id="IPR038670">
    <property type="entry name" value="HslJ-like_sf"/>
</dbReference>
<evidence type="ECO:0000256" key="1">
    <source>
        <dbReference type="SAM" id="MobiDB-lite"/>
    </source>
</evidence>
<dbReference type="PANTHER" id="PTHR35535">
    <property type="entry name" value="HEAT SHOCK PROTEIN HSLJ"/>
    <property type="match status" value="1"/>
</dbReference>
<dbReference type="PROSITE" id="PS51257">
    <property type="entry name" value="PROKAR_LIPOPROTEIN"/>
    <property type="match status" value="1"/>
</dbReference>
<organism evidence="5 6">
    <name type="scientific">Thermomonas beijingensis</name>
    <dbReference type="NCBI Taxonomy" id="2872701"/>
    <lineage>
        <taxon>Bacteria</taxon>
        <taxon>Pseudomonadati</taxon>
        <taxon>Pseudomonadota</taxon>
        <taxon>Gammaproteobacteria</taxon>
        <taxon>Lysobacterales</taxon>
        <taxon>Lysobacteraceae</taxon>
        <taxon>Thermomonas</taxon>
    </lineage>
</organism>
<reference evidence="5" key="1">
    <citation type="submission" date="2021-09" db="EMBL/GenBank/DDBJ databases">
        <authorList>
            <person name="Wu T."/>
            <person name="Guo S.Z."/>
        </authorList>
    </citation>
    <scope>NUCLEOTIDE SEQUENCE</scope>
    <source>
        <strain evidence="5">RSS-23</strain>
    </source>
</reference>
<dbReference type="Gene3D" id="2.40.128.270">
    <property type="match status" value="1"/>
</dbReference>
<sequence length="313" mass="32677">MKRLFLLALPLALAGCPSSHPASSATAKADASNSATPATTPATPAGSANPALKPMNPNVQYSFHAVGPIQAVNVLPKQHWALATATDAKGQRIDALFARADKPLTLNFTASTLSVDNACNMLHTSFKLSGATIVATDFASTMKACAEPKLAGLDQAASKRLTGELGLRIADGGNPMLELTNKAGDVLVFAGNQTAETKYGGPGERVFLEISPDAKPCASDSKVLCAQMREIHYDGKGLKVGTPGPFVEFSTPIEGFAVRPGVRSVLRVNRFPLKTAGQDGSKFAYVLDMVVEVEVVKQTGSASPMAEAAKPQQ</sequence>
<dbReference type="Proteomes" id="UP001430290">
    <property type="component" value="Unassembled WGS sequence"/>
</dbReference>
<feature type="signal peptide" evidence="2">
    <location>
        <begin position="1"/>
        <end position="21"/>
    </location>
</feature>
<proteinExistence type="predicted"/>
<evidence type="ECO:0000256" key="2">
    <source>
        <dbReference type="SAM" id="SignalP"/>
    </source>
</evidence>
<dbReference type="PANTHER" id="PTHR35535:SF1">
    <property type="entry name" value="HEAT SHOCK PROTEIN HSLJ"/>
    <property type="match status" value="1"/>
</dbReference>
<feature type="region of interest" description="Disordered" evidence="1">
    <location>
        <begin position="22"/>
        <end position="53"/>
    </location>
</feature>
<accession>A0ABS7TGL6</accession>
<keyword evidence="6" id="KW-1185">Reference proteome</keyword>
<feature type="compositionally biased region" description="Low complexity" evidence="1">
    <location>
        <begin position="31"/>
        <end position="51"/>
    </location>
</feature>
<dbReference type="InterPro" id="IPR053147">
    <property type="entry name" value="Hsp_HslJ-like"/>
</dbReference>
<gene>
    <name evidence="5" type="ORF">K7B09_11200</name>
</gene>
<evidence type="ECO:0000313" key="6">
    <source>
        <dbReference type="Proteomes" id="UP001430290"/>
    </source>
</evidence>
<evidence type="ECO:0000259" key="3">
    <source>
        <dbReference type="Pfam" id="PF03724"/>
    </source>
</evidence>